<dbReference type="InterPro" id="IPR017871">
    <property type="entry name" value="ABC_transporter-like_CS"/>
</dbReference>
<dbReference type="GO" id="GO:0055085">
    <property type="term" value="P:transmembrane transport"/>
    <property type="evidence" value="ECO:0007669"/>
    <property type="project" value="UniProtKB-ARBA"/>
</dbReference>
<dbReference type="SMART" id="SM00382">
    <property type="entry name" value="AAA"/>
    <property type="match status" value="1"/>
</dbReference>
<protein>
    <submittedName>
        <fullName evidence="6">ABC transporter, ATP-binding protein</fullName>
    </submittedName>
</protein>
<dbReference type="Pfam" id="PF00005">
    <property type="entry name" value="ABC_tran"/>
    <property type="match status" value="1"/>
</dbReference>
<dbReference type="AlphaFoldDB" id="I3DFC1"/>
<reference evidence="6 7" key="1">
    <citation type="submission" date="2012-03" db="EMBL/GenBank/DDBJ databases">
        <authorList>
            <person name="Harkins D.M."/>
            <person name="Madupu R."/>
            <person name="Durkin A.S."/>
            <person name="Torralba M."/>
            <person name="Methe B."/>
            <person name="Sutton G.G."/>
            <person name="Nelson K.E."/>
        </authorList>
    </citation>
    <scope>NUCLEOTIDE SEQUENCE [LARGE SCALE GENOMIC DNA]</scope>
    <source>
        <strain evidence="6 7">CCUG 2042</strain>
    </source>
</reference>
<dbReference type="PATRIC" id="fig|1095749.3.peg.811"/>
<dbReference type="RefSeq" id="WP_005759813.1">
    <property type="nucleotide sequence ID" value="NZ_AJSX01000019.1"/>
</dbReference>
<evidence type="ECO:0000313" key="7">
    <source>
        <dbReference type="Proteomes" id="UP000006457"/>
    </source>
</evidence>
<accession>I3DFC1</accession>
<dbReference type="Proteomes" id="UP000006457">
    <property type="component" value="Unassembled WGS sequence"/>
</dbReference>
<organism evidence="6 7">
    <name type="scientific">Pasteurella bettyae CCUG 2042</name>
    <dbReference type="NCBI Taxonomy" id="1095749"/>
    <lineage>
        <taxon>Bacteria</taxon>
        <taxon>Pseudomonadati</taxon>
        <taxon>Pseudomonadota</taxon>
        <taxon>Gammaproteobacteria</taxon>
        <taxon>Pasteurellales</taxon>
        <taxon>Pasteurellaceae</taxon>
        <taxon>Pasteurella</taxon>
    </lineage>
</organism>
<dbReference type="GO" id="GO:0005524">
    <property type="term" value="F:ATP binding"/>
    <property type="evidence" value="ECO:0007669"/>
    <property type="project" value="UniProtKB-KW"/>
</dbReference>
<evidence type="ECO:0000256" key="2">
    <source>
        <dbReference type="ARBA" id="ARBA00022448"/>
    </source>
</evidence>
<dbReference type="InterPro" id="IPR003593">
    <property type="entry name" value="AAA+_ATPase"/>
</dbReference>
<evidence type="ECO:0000256" key="1">
    <source>
        <dbReference type="ARBA" id="ARBA00005417"/>
    </source>
</evidence>
<evidence type="ECO:0000259" key="5">
    <source>
        <dbReference type="PROSITE" id="PS50893"/>
    </source>
</evidence>
<dbReference type="Gene3D" id="3.40.50.300">
    <property type="entry name" value="P-loop containing nucleotide triphosphate hydrolases"/>
    <property type="match status" value="1"/>
</dbReference>
<proteinExistence type="inferred from homology"/>
<gene>
    <name evidence="6" type="ORF">HMPREF1052_1487</name>
</gene>
<feature type="domain" description="ABC transporter" evidence="5">
    <location>
        <begin position="7"/>
        <end position="250"/>
    </location>
</feature>
<dbReference type="EMBL" id="AJSX01000019">
    <property type="protein sequence ID" value="EIJ70414.1"/>
    <property type="molecule type" value="Genomic_DNA"/>
</dbReference>
<dbReference type="PANTHER" id="PTHR43776">
    <property type="entry name" value="TRANSPORT ATP-BINDING PROTEIN"/>
    <property type="match status" value="1"/>
</dbReference>
<dbReference type="CDD" id="cd03257">
    <property type="entry name" value="ABC_NikE_OppD_transporters"/>
    <property type="match status" value="1"/>
</dbReference>
<dbReference type="InterPro" id="IPR027417">
    <property type="entry name" value="P-loop_NTPase"/>
</dbReference>
<name>I3DFC1_9PAST</name>
<dbReference type="eggNOG" id="COG4608">
    <property type="taxonomic scope" value="Bacteria"/>
</dbReference>
<dbReference type="GO" id="GO:0016887">
    <property type="term" value="F:ATP hydrolysis activity"/>
    <property type="evidence" value="ECO:0007669"/>
    <property type="project" value="InterPro"/>
</dbReference>
<evidence type="ECO:0000256" key="4">
    <source>
        <dbReference type="ARBA" id="ARBA00022840"/>
    </source>
</evidence>
<comment type="similarity">
    <text evidence="1">Belongs to the ABC transporter superfamily.</text>
</comment>
<keyword evidence="3" id="KW-0547">Nucleotide-binding</keyword>
<comment type="caution">
    <text evidence="6">The sequence shown here is derived from an EMBL/GenBank/DDBJ whole genome shotgun (WGS) entry which is preliminary data.</text>
</comment>
<evidence type="ECO:0000313" key="6">
    <source>
        <dbReference type="EMBL" id="EIJ70414.1"/>
    </source>
</evidence>
<dbReference type="PROSITE" id="PS00211">
    <property type="entry name" value="ABC_TRANSPORTER_1"/>
    <property type="match status" value="1"/>
</dbReference>
<dbReference type="SUPFAM" id="SSF52540">
    <property type="entry name" value="P-loop containing nucleoside triphosphate hydrolases"/>
    <property type="match status" value="1"/>
</dbReference>
<keyword evidence="4 6" id="KW-0067">ATP-binding</keyword>
<dbReference type="InterPro" id="IPR003439">
    <property type="entry name" value="ABC_transporter-like_ATP-bd"/>
</dbReference>
<dbReference type="PROSITE" id="PS50893">
    <property type="entry name" value="ABC_TRANSPORTER_2"/>
    <property type="match status" value="1"/>
</dbReference>
<dbReference type="InterPro" id="IPR050319">
    <property type="entry name" value="ABC_transp_ATP-bind"/>
</dbReference>
<keyword evidence="7" id="KW-1185">Reference proteome</keyword>
<evidence type="ECO:0000256" key="3">
    <source>
        <dbReference type="ARBA" id="ARBA00022741"/>
    </source>
</evidence>
<sequence length="253" mass="28248">MCSSPLLSVEHISKSYSSSFCLLKSANQQVLNDVSFHLDKGQSLGLVGESGSGKSTLARLICGIEKPDCGSIWLNEQSIFKPSNRLNSISLVFQDYQSSINPTMTVFQAISEPLRIQGNYTLSQLQQRVVEYLDKVNLSADLMSHYVYQLSGGQAQRVCICRALITHPSLIVLDEPVSSLDLVTQVQILDLLIRLKQDFNLSYFFITHNIQVLCYLCEQVLFFKQGQIVEQSAVQNLKNVTSDYAIKLLSSVI</sequence>
<dbReference type="PANTHER" id="PTHR43776:SF7">
    <property type="entry name" value="D,D-DIPEPTIDE TRANSPORT ATP-BINDING PROTEIN DDPF-RELATED"/>
    <property type="match status" value="1"/>
</dbReference>
<dbReference type="OrthoDB" id="9805029at2"/>
<keyword evidence="2" id="KW-0813">Transport</keyword>